<dbReference type="Pfam" id="PF11734">
    <property type="entry name" value="TilS_C"/>
    <property type="match status" value="1"/>
</dbReference>
<name>A0AAE3IK27_9BACT</name>
<dbReference type="InterPro" id="IPR012795">
    <property type="entry name" value="tRNA_Ile_lys_synt_N"/>
</dbReference>
<organism evidence="10 11">
    <name type="scientific">Haoranjiania flava</name>
    <dbReference type="NCBI Taxonomy" id="1856322"/>
    <lineage>
        <taxon>Bacteria</taxon>
        <taxon>Pseudomonadati</taxon>
        <taxon>Bacteroidota</taxon>
        <taxon>Chitinophagia</taxon>
        <taxon>Chitinophagales</taxon>
        <taxon>Chitinophagaceae</taxon>
        <taxon>Haoranjiania</taxon>
    </lineage>
</organism>
<evidence type="ECO:0000256" key="1">
    <source>
        <dbReference type="ARBA" id="ARBA00004496"/>
    </source>
</evidence>
<dbReference type="GO" id="GO:0005737">
    <property type="term" value="C:cytoplasm"/>
    <property type="evidence" value="ECO:0007669"/>
    <property type="project" value="UniProtKB-SubCell"/>
</dbReference>
<dbReference type="Pfam" id="PF01171">
    <property type="entry name" value="ATP_bind_3"/>
    <property type="match status" value="1"/>
</dbReference>
<dbReference type="GO" id="GO:0005524">
    <property type="term" value="F:ATP binding"/>
    <property type="evidence" value="ECO:0007669"/>
    <property type="project" value="UniProtKB-UniRule"/>
</dbReference>
<dbReference type="RefSeq" id="WP_263036587.1">
    <property type="nucleotide sequence ID" value="NZ_JAOTPL010000001.1"/>
</dbReference>
<gene>
    <name evidence="8 10" type="primary">tilS</name>
    <name evidence="10" type="ORF">OD355_01065</name>
</gene>
<dbReference type="SMART" id="SM00977">
    <property type="entry name" value="TilS_C"/>
    <property type="match status" value="1"/>
</dbReference>
<dbReference type="InterPro" id="IPR014729">
    <property type="entry name" value="Rossmann-like_a/b/a_fold"/>
</dbReference>
<comment type="similarity">
    <text evidence="8">Belongs to the tRNA(Ile)-lysidine synthase family.</text>
</comment>
<sequence length="448" mass="51483">MSLLQKFQQSWKEQFASLLPKEKKILLAISGGVDSVALADLLFRSDIDFEMAHCNFQLRAEDSDKDAVFVSELAARYKKYLYTATFDTNAVARERKTGIEETARNLRYDWFASLMKANGSLALLATAHHANDNIETLLINFFRGTGIAGLTGIPVKNNRIIRPLLFAGRKEITNYAQQQGLAWREDITNISDDYTRNAFRLTILPAIQKHFPNVENNLLQNISRFSDINLLYTQAVERHKKKLVEVRGKELFLPILKWQKTPANTTLLWEVIRNYHFTSGQVAEVAKLFTADNGSYLSSASHRIFRNRNHLVISELNTQNAGIILVEEHDTEIKFAGGKLKFSYYANDNRILTDKNIALLDASRIKFPLILRKWKPGDYFYPLGMKKKKKLSRFFIDNKLSLTCKENIYVIESDKKIVWIVGMRIDERVKVLSSTRTILKISYILCTK</sequence>
<dbReference type="GO" id="GO:0032267">
    <property type="term" value="F:tRNA(Ile)-lysidine synthase activity"/>
    <property type="evidence" value="ECO:0007669"/>
    <property type="project" value="UniProtKB-EC"/>
</dbReference>
<dbReference type="SUPFAM" id="SSF56037">
    <property type="entry name" value="PheT/TilS domain"/>
    <property type="match status" value="1"/>
</dbReference>
<comment type="subcellular location">
    <subcellularLocation>
        <location evidence="1 8">Cytoplasm</location>
    </subcellularLocation>
</comment>
<reference evidence="10" key="1">
    <citation type="submission" date="2022-10" db="EMBL/GenBank/DDBJ databases">
        <authorList>
            <person name="Kim H.S."/>
            <person name="Kim J.-S."/>
            <person name="Suh M.K."/>
            <person name="Eom M.K."/>
            <person name="Lee J.-S."/>
        </authorList>
    </citation>
    <scope>NUCLEOTIDE SEQUENCE</scope>
    <source>
        <strain evidence="10">LIP-5</strain>
    </source>
</reference>
<dbReference type="EC" id="6.3.4.19" evidence="8"/>
<dbReference type="EMBL" id="JAOTPL010000001">
    <property type="protein sequence ID" value="MCU7693099.1"/>
    <property type="molecule type" value="Genomic_DNA"/>
</dbReference>
<dbReference type="PANTHER" id="PTHR43033">
    <property type="entry name" value="TRNA(ILE)-LYSIDINE SYNTHASE-RELATED"/>
    <property type="match status" value="1"/>
</dbReference>
<dbReference type="PANTHER" id="PTHR43033:SF1">
    <property type="entry name" value="TRNA(ILE)-LYSIDINE SYNTHASE-RELATED"/>
    <property type="match status" value="1"/>
</dbReference>
<evidence type="ECO:0000259" key="9">
    <source>
        <dbReference type="SMART" id="SM00977"/>
    </source>
</evidence>
<keyword evidence="4 8" id="KW-0819">tRNA processing</keyword>
<dbReference type="Proteomes" id="UP001209317">
    <property type="component" value="Unassembled WGS sequence"/>
</dbReference>
<dbReference type="HAMAP" id="MF_01161">
    <property type="entry name" value="tRNA_Ile_lys_synt"/>
    <property type="match status" value="1"/>
</dbReference>
<dbReference type="InterPro" id="IPR012094">
    <property type="entry name" value="tRNA_Ile_lys_synt"/>
</dbReference>
<dbReference type="NCBIfam" id="TIGR02433">
    <property type="entry name" value="lysidine_TilS_C"/>
    <property type="match status" value="1"/>
</dbReference>
<evidence type="ECO:0000256" key="7">
    <source>
        <dbReference type="ARBA" id="ARBA00048539"/>
    </source>
</evidence>
<dbReference type="InterPro" id="IPR011063">
    <property type="entry name" value="TilS/TtcA_N"/>
</dbReference>
<evidence type="ECO:0000256" key="4">
    <source>
        <dbReference type="ARBA" id="ARBA00022694"/>
    </source>
</evidence>
<dbReference type="Gene3D" id="3.40.50.620">
    <property type="entry name" value="HUPs"/>
    <property type="match status" value="1"/>
</dbReference>
<comment type="catalytic activity">
    <reaction evidence="7 8">
        <text>cytidine(34) in tRNA(Ile2) + L-lysine + ATP = lysidine(34) in tRNA(Ile2) + AMP + diphosphate + H(+)</text>
        <dbReference type="Rhea" id="RHEA:43744"/>
        <dbReference type="Rhea" id="RHEA-COMP:10625"/>
        <dbReference type="Rhea" id="RHEA-COMP:10670"/>
        <dbReference type="ChEBI" id="CHEBI:15378"/>
        <dbReference type="ChEBI" id="CHEBI:30616"/>
        <dbReference type="ChEBI" id="CHEBI:32551"/>
        <dbReference type="ChEBI" id="CHEBI:33019"/>
        <dbReference type="ChEBI" id="CHEBI:82748"/>
        <dbReference type="ChEBI" id="CHEBI:83665"/>
        <dbReference type="ChEBI" id="CHEBI:456215"/>
        <dbReference type="EC" id="6.3.4.19"/>
    </reaction>
</comment>
<evidence type="ECO:0000313" key="11">
    <source>
        <dbReference type="Proteomes" id="UP001209317"/>
    </source>
</evidence>
<feature type="domain" description="Lysidine-tRNA(Ile) synthetase C-terminal" evidence="9">
    <location>
        <begin position="369"/>
        <end position="441"/>
    </location>
</feature>
<comment type="function">
    <text evidence="8">Ligates lysine onto the cytidine present at position 34 of the AUA codon-specific tRNA(Ile) that contains the anticodon CAU, in an ATP-dependent manner. Cytidine is converted to lysidine, thus changing the amino acid specificity of the tRNA from methionine to isoleucine.</text>
</comment>
<dbReference type="InterPro" id="IPR012796">
    <property type="entry name" value="Lysidine-tRNA-synth_C"/>
</dbReference>
<keyword evidence="2 8" id="KW-0963">Cytoplasm</keyword>
<evidence type="ECO:0000256" key="8">
    <source>
        <dbReference type="HAMAP-Rule" id="MF_01161"/>
    </source>
</evidence>
<accession>A0AAE3IK27</accession>
<keyword evidence="11" id="KW-1185">Reference proteome</keyword>
<dbReference type="GO" id="GO:0006400">
    <property type="term" value="P:tRNA modification"/>
    <property type="evidence" value="ECO:0007669"/>
    <property type="project" value="UniProtKB-UniRule"/>
</dbReference>
<protein>
    <recommendedName>
        <fullName evidence="8">tRNA(Ile)-lysidine synthase</fullName>
        <ecNumber evidence="8">6.3.4.19</ecNumber>
    </recommendedName>
    <alternativeName>
        <fullName evidence="8">tRNA(Ile)-2-lysyl-cytidine synthase</fullName>
    </alternativeName>
    <alternativeName>
        <fullName evidence="8">tRNA(Ile)-lysidine synthetase</fullName>
    </alternativeName>
</protein>
<evidence type="ECO:0000256" key="2">
    <source>
        <dbReference type="ARBA" id="ARBA00022490"/>
    </source>
</evidence>
<evidence type="ECO:0000256" key="6">
    <source>
        <dbReference type="ARBA" id="ARBA00022840"/>
    </source>
</evidence>
<proteinExistence type="inferred from homology"/>
<dbReference type="CDD" id="cd01992">
    <property type="entry name" value="TilS_N"/>
    <property type="match status" value="1"/>
</dbReference>
<comment type="domain">
    <text evidence="8">The N-terminal region contains the highly conserved SGGXDS motif, predicted to be a P-loop motif involved in ATP binding.</text>
</comment>
<keyword evidence="5 8" id="KW-0547">Nucleotide-binding</keyword>
<dbReference type="AlphaFoldDB" id="A0AAE3IK27"/>
<keyword evidence="6 8" id="KW-0067">ATP-binding</keyword>
<evidence type="ECO:0000256" key="5">
    <source>
        <dbReference type="ARBA" id="ARBA00022741"/>
    </source>
</evidence>
<evidence type="ECO:0000313" key="10">
    <source>
        <dbReference type="EMBL" id="MCU7693099.1"/>
    </source>
</evidence>
<keyword evidence="3 8" id="KW-0436">Ligase</keyword>
<feature type="binding site" evidence="8">
    <location>
        <begin position="30"/>
        <end position="35"/>
    </location>
    <ligand>
        <name>ATP</name>
        <dbReference type="ChEBI" id="CHEBI:30616"/>
    </ligand>
</feature>
<dbReference type="NCBIfam" id="TIGR02432">
    <property type="entry name" value="lysidine_TilS_N"/>
    <property type="match status" value="1"/>
</dbReference>
<dbReference type="SUPFAM" id="SSF52402">
    <property type="entry name" value="Adenine nucleotide alpha hydrolases-like"/>
    <property type="match status" value="1"/>
</dbReference>
<evidence type="ECO:0000256" key="3">
    <source>
        <dbReference type="ARBA" id="ARBA00022598"/>
    </source>
</evidence>
<comment type="caution">
    <text evidence="10">The sequence shown here is derived from an EMBL/GenBank/DDBJ whole genome shotgun (WGS) entry which is preliminary data.</text>
</comment>